<feature type="non-terminal residue" evidence="1">
    <location>
        <position position="1"/>
    </location>
</feature>
<dbReference type="EMBL" id="ML735222">
    <property type="protein sequence ID" value="KAE8394685.1"/>
    <property type="molecule type" value="Genomic_DNA"/>
</dbReference>
<accession>A0A5N7CKS3</accession>
<gene>
    <name evidence="1" type="ORF">BDV23DRAFT_146943</name>
</gene>
<sequence>RLLFFSFLFFFLLFNIFSPSPFLFGLYERFDFLDVYERPMMIDCAGSVVDPV</sequence>
<protein>
    <submittedName>
        <fullName evidence="1">Uncharacterized protein</fullName>
    </submittedName>
</protein>
<reference evidence="1" key="1">
    <citation type="submission" date="2019-04" db="EMBL/GenBank/DDBJ databases">
        <title>Friends and foes A comparative genomics studyof 23 Aspergillus species from section Flavi.</title>
        <authorList>
            <consortium name="DOE Joint Genome Institute"/>
            <person name="Kjaerbolling I."/>
            <person name="Vesth T."/>
            <person name="Frisvad J.C."/>
            <person name="Nybo J.L."/>
            <person name="Theobald S."/>
            <person name="Kildgaard S."/>
            <person name="Isbrandt T."/>
            <person name="Kuo A."/>
            <person name="Sato A."/>
            <person name="Lyhne E.K."/>
            <person name="Kogle M.E."/>
            <person name="Wiebenga A."/>
            <person name="Kun R.S."/>
            <person name="Lubbers R.J."/>
            <person name="Makela M.R."/>
            <person name="Barry K."/>
            <person name="Chovatia M."/>
            <person name="Clum A."/>
            <person name="Daum C."/>
            <person name="Haridas S."/>
            <person name="He G."/>
            <person name="LaButti K."/>
            <person name="Lipzen A."/>
            <person name="Mondo S."/>
            <person name="Riley R."/>
            <person name="Salamov A."/>
            <person name="Simmons B.A."/>
            <person name="Magnuson J.K."/>
            <person name="Henrissat B."/>
            <person name="Mortensen U.H."/>
            <person name="Larsen T.O."/>
            <person name="Devries R.P."/>
            <person name="Grigoriev I.V."/>
            <person name="Machida M."/>
            <person name="Baker S.E."/>
            <person name="Andersen M.R."/>
        </authorList>
    </citation>
    <scope>NUCLEOTIDE SEQUENCE [LARGE SCALE GENOMIC DNA]</scope>
    <source>
        <strain evidence="1">IBT 14317</strain>
    </source>
</reference>
<proteinExistence type="predicted"/>
<name>A0A5N7CKS3_PETAA</name>
<organism evidence="1">
    <name type="scientific">Petromyces alliaceus</name>
    <name type="common">Aspergillus alliaceus</name>
    <dbReference type="NCBI Taxonomy" id="209559"/>
    <lineage>
        <taxon>Eukaryota</taxon>
        <taxon>Fungi</taxon>
        <taxon>Dikarya</taxon>
        <taxon>Ascomycota</taxon>
        <taxon>Pezizomycotina</taxon>
        <taxon>Eurotiomycetes</taxon>
        <taxon>Eurotiomycetidae</taxon>
        <taxon>Eurotiales</taxon>
        <taxon>Aspergillaceae</taxon>
        <taxon>Aspergillus</taxon>
        <taxon>Aspergillus subgen. Circumdati</taxon>
    </lineage>
</organism>
<dbReference type="Proteomes" id="UP000326877">
    <property type="component" value="Unassembled WGS sequence"/>
</dbReference>
<evidence type="ECO:0000313" key="1">
    <source>
        <dbReference type="EMBL" id="KAE8394685.1"/>
    </source>
</evidence>
<dbReference type="AlphaFoldDB" id="A0A5N7CKS3"/>